<dbReference type="CDD" id="cd17546">
    <property type="entry name" value="REC_hyHK_CKI1_RcsC-like"/>
    <property type="match status" value="1"/>
</dbReference>
<evidence type="ECO:0000256" key="6">
    <source>
        <dbReference type="ARBA" id="ARBA00022679"/>
    </source>
</evidence>
<evidence type="ECO:0000256" key="9">
    <source>
        <dbReference type="ARBA" id="ARBA00022777"/>
    </source>
</evidence>
<protein>
    <recommendedName>
        <fullName evidence="16">Sensory/regulatory protein RpfC</fullName>
        <ecNumber evidence="3">2.7.13.3</ecNumber>
    </recommendedName>
</protein>
<reference evidence="22 23" key="1">
    <citation type="submission" date="2015-05" db="EMBL/GenBank/DDBJ databases">
        <title>Genome sequencing and analysis of members of genus Stenotrophomonas.</title>
        <authorList>
            <person name="Patil P.P."/>
            <person name="Midha S."/>
            <person name="Patil P.B."/>
        </authorList>
    </citation>
    <scope>NUCLEOTIDE SEQUENCE [LARGE SCALE GENOMIC DNA]</scope>
    <source>
        <strain evidence="22 23">DSM 18929</strain>
    </source>
</reference>
<keyword evidence="5 17" id="KW-0597">Phosphoprotein</keyword>
<dbReference type="InterPro" id="IPR036641">
    <property type="entry name" value="HPT_dom_sf"/>
</dbReference>
<gene>
    <name evidence="22" type="ORF">ABB26_11690</name>
</gene>
<feature type="region of interest" description="Disordered" evidence="18">
    <location>
        <begin position="1"/>
        <end position="20"/>
    </location>
</feature>
<evidence type="ECO:0000259" key="21">
    <source>
        <dbReference type="PROSITE" id="PS50110"/>
    </source>
</evidence>
<feature type="transmembrane region" description="Helical" evidence="19">
    <location>
        <begin position="32"/>
        <end position="53"/>
    </location>
</feature>
<dbReference type="InterPro" id="IPR011006">
    <property type="entry name" value="CheY-like_superfamily"/>
</dbReference>
<dbReference type="SMART" id="SM00448">
    <property type="entry name" value="REC"/>
    <property type="match status" value="1"/>
</dbReference>
<evidence type="ECO:0000313" key="23">
    <source>
        <dbReference type="Proteomes" id="UP000050864"/>
    </source>
</evidence>
<keyword evidence="14 19" id="KW-0472">Membrane</keyword>
<dbReference type="Gene3D" id="3.30.565.10">
    <property type="entry name" value="Histidine kinase-like ATPase, C-terminal domain"/>
    <property type="match status" value="1"/>
</dbReference>
<dbReference type="PROSITE" id="PS50110">
    <property type="entry name" value="RESPONSE_REGULATORY"/>
    <property type="match status" value="1"/>
</dbReference>
<dbReference type="OrthoDB" id="9797243at2"/>
<feature type="domain" description="Response regulatory" evidence="21">
    <location>
        <begin position="774"/>
        <end position="888"/>
    </location>
</feature>
<dbReference type="InterPro" id="IPR036097">
    <property type="entry name" value="HisK_dim/P_sf"/>
</dbReference>
<dbReference type="FunFam" id="1.10.287.130:FF:000002">
    <property type="entry name" value="Two-component osmosensing histidine kinase"/>
    <property type="match status" value="1"/>
</dbReference>
<evidence type="ECO:0000256" key="5">
    <source>
        <dbReference type="ARBA" id="ARBA00022553"/>
    </source>
</evidence>
<dbReference type="Proteomes" id="UP000050864">
    <property type="component" value="Unassembled WGS sequence"/>
</dbReference>
<proteinExistence type="predicted"/>
<evidence type="ECO:0000256" key="16">
    <source>
        <dbReference type="ARBA" id="ARBA00068150"/>
    </source>
</evidence>
<dbReference type="InterPro" id="IPR003661">
    <property type="entry name" value="HisK_dim/P_dom"/>
</dbReference>
<dbReference type="CDD" id="cd16922">
    <property type="entry name" value="HATPase_EvgS-ArcB-TorS-like"/>
    <property type="match status" value="1"/>
</dbReference>
<evidence type="ECO:0000256" key="13">
    <source>
        <dbReference type="ARBA" id="ARBA00023026"/>
    </source>
</evidence>
<evidence type="ECO:0000256" key="18">
    <source>
        <dbReference type="SAM" id="MobiDB-lite"/>
    </source>
</evidence>
<dbReference type="CDD" id="cd00082">
    <property type="entry name" value="HisKA"/>
    <property type="match status" value="1"/>
</dbReference>
<feature type="modified residue" description="4-aspartylphosphate" evidence="17">
    <location>
        <position position="823"/>
    </location>
</feature>
<evidence type="ECO:0000256" key="19">
    <source>
        <dbReference type="SAM" id="Phobius"/>
    </source>
</evidence>
<keyword evidence="11 19" id="KW-1133">Transmembrane helix</keyword>
<dbReference type="InterPro" id="IPR003594">
    <property type="entry name" value="HATPase_dom"/>
</dbReference>
<keyword evidence="23" id="KW-1185">Reference proteome</keyword>
<keyword evidence="7 19" id="KW-0812">Transmembrane</keyword>
<feature type="transmembrane region" description="Helical" evidence="19">
    <location>
        <begin position="355"/>
        <end position="376"/>
    </location>
</feature>
<comment type="caution">
    <text evidence="22">The sequence shown here is derived from an EMBL/GenBank/DDBJ whole genome shotgun (WGS) entry which is preliminary data.</text>
</comment>
<dbReference type="EC" id="2.7.13.3" evidence="3"/>
<evidence type="ECO:0000256" key="15">
    <source>
        <dbReference type="ARBA" id="ARBA00064003"/>
    </source>
</evidence>
<keyword evidence="4" id="KW-1003">Cell membrane</keyword>
<evidence type="ECO:0000256" key="10">
    <source>
        <dbReference type="ARBA" id="ARBA00022840"/>
    </source>
</evidence>
<dbReference type="GO" id="GO:0005886">
    <property type="term" value="C:plasma membrane"/>
    <property type="evidence" value="ECO:0007669"/>
    <property type="project" value="UniProtKB-SubCell"/>
</dbReference>
<keyword evidence="13" id="KW-0843">Virulence</keyword>
<evidence type="ECO:0000256" key="14">
    <source>
        <dbReference type="ARBA" id="ARBA00023136"/>
    </source>
</evidence>
<evidence type="ECO:0000256" key="3">
    <source>
        <dbReference type="ARBA" id="ARBA00012438"/>
    </source>
</evidence>
<dbReference type="SUPFAM" id="SSF52172">
    <property type="entry name" value="CheY-like"/>
    <property type="match status" value="1"/>
</dbReference>
<dbReference type="SUPFAM" id="SSF47226">
    <property type="entry name" value="Histidine-containing phosphotransfer domain, HPT domain"/>
    <property type="match status" value="1"/>
</dbReference>
<dbReference type="PANTHER" id="PTHR45339">
    <property type="entry name" value="HYBRID SIGNAL TRANSDUCTION HISTIDINE KINASE J"/>
    <property type="match status" value="1"/>
</dbReference>
<accession>A0A0R0CDY1</accession>
<keyword evidence="8" id="KW-0547">Nucleotide-binding</keyword>
<evidence type="ECO:0000313" key="22">
    <source>
        <dbReference type="EMBL" id="KRG63571.1"/>
    </source>
</evidence>
<dbReference type="EMBL" id="LDJI01000021">
    <property type="protein sequence ID" value="KRG63571.1"/>
    <property type="molecule type" value="Genomic_DNA"/>
</dbReference>
<comment type="subunit">
    <text evidence="15">At low DSF concentrations, interacts with RpfF.</text>
</comment>
<dbReference type="Gene3D" id="3.40.50.2300">
    <property type="match status" value="1"/>
</dbReference>
<evidence type="ECO:0000256" key="1">
    <source>
        <dbReference type="ARBA" id="ARBA00000085"/>
    </source>
</evidence>
<keyword evidence="12" id="KW-0902">Two-component regulatory system</keyword>
<evidence type="ECO:0000256" key="11">
    <source>
        <dbReference type="ARBA" id="ARBA00022989"/>
    </source>
</evidence>
<dbReference type="Pfam" id="PF00072">
    <property type="entry name" value="Response_reg"/>
    <property type="match status" value="1"/>
</dbReference>
<comment type="catalytic activity">
    <reaction evidence="1">
        <text>ATP + protein L-histidine = ADP + protein N-phospho-L-histidine.</text>
        <dbReference type="EC" id="2.7.13.3"/>
    </reaction>
</comment>
<evidence type="ECO:0000256" key="8">
    <source>
        <dbReference type="ARBA" id="ARBA00022741"/>
    </source>
</evidence>
<evidence type="ECO:0000256" key="7">
    <source>
        <dbReference type="ARBA" id="ARBA00022692"/>
    </source>
</evidence>
<dbReference type="SUPFAM" id="SSF47384">
    <property type="entry name" value="Homodimeric domain of signal transducing histidine kinase"/>
    <property type="match status" value="1"/>
</dbReference>
<dbReference type="InterPro" id="IPR001789">
    <property type="entry name" value="Sig_transdc_resp-reg_receiver"/>
</dbReference>
<dbReference type="InterPro" id="IPR004358">
    <property type="entry name" value="Sig_transdc_His_kin-like_C"/>
</dbReference>
<sequence length="1026" mass="110623">MTTQLAQSSPDSPGSADGGQGALKLLSRRQRLLLYTGGVVTSLILAAVTAVIVHSQVKDYIASRYADFVMQRTALRGAFAIREGAMRISVKQEEFAWESRQKPDPALMAELVRGNGRLVLQRNSSFPPVLILADISPRQPVEHYAPYLRMADDISYHAGAYSQALMSTGYFFSPDRHFIGMGPVPNDPATLAMGKDGATGLLQRVAADLGELSTPADISRLLDADTPWWLPPAPDPMTAGTSIRLVQGAASEGTLFAVFVASYPTKLLTPLLAGKGRHEASLIVDPRNNLLLGEAPADTQADVLRISDALAAAAPATLIYRDGYFVVSDSISRAGWKIVHAFSWRTILADLWPRLLSYVGAMLLAIGFVWGVLLFIDRKVFRPGFARSQRITESENLNRTMVTTAPFGLALLSVSSGEVLLQNAAMRGYAQDARRSDPPLHMRLLALFGGSTQSLGTQSEREFELALEDGSSCDLLVSGVRTKYQGADVLLCNFKDITLRKKTQHELEQARQAADDANQAKSAFLATMSHEIRTPLNTILGNLELLERTPLSDAQLQQLHTVTSSSSSLLGIINDILDFSKVESGQMSIEAISFDLGALGQQVTAFFAPIARSKGLGLELSIDDALRPAYVGDPMRIRQIIYNLVSNAIKFTTHGDVLLEIYLQDEAQAGSPIIIGVSDTGIGMTPEQQAGLFQTFSQADSSIARRYGGTGLGLALCRRLAQLMGGSISVHSKVDAGSTFIVTLPLRLSTDAPADVDAPMTWAPHDAAVRTAFRVLVADDHPANRQLIHLQLQTLGYVSDEVEDGNSALALFAEKRYDMVLTDLNMPGMDGYTLARCLREQGIRVPIIAITAHASEQEHRRCREAGIDEVLTKPILLAALERSIAQRLIGSATPPYEGPPRNDITRGPLPAAVHDALLHSLDDSLASIRASLAMAATSGAAAGTERHLTDIGGHLHSIRGAFSLIHEAEVATLCMRMEKQARNGDVESLTSDLNALHTLGREALQRRRSVSLSVGTSCGPEASNAP</sequence>
<dbReference type="SMART" id="SM00388">
    <property type="entry name" value="HisKA"/>
    <property type="match status" value="1"/>
</dbReference>
<keyword evidence="10" id="KW-0067">ATP-binding</keyword>
<dbReference type="PANTHER" id="PTHR45339:SF1">
    <property type="entry name" value="HYBRID SIGNAL TRANSDUCTION HISTIDINE KINASE J"/>
    <property type="match status" value="1"/>
</dbReference>
<dbReference type="InterPro" id="IPR005467">
    <property type="entry name" value="His_kinase_dom"/>
</dbReference>
<dbReference type="GO" id="GO:0000155">
    <property type="term" value="F:phosphorelay sensor kinase activity"/>
    <property type="evidence" value="ECO:0007669"/>
    <property type="project" value="InterPro"/>
</dbReference>
<name>A0A0R0CDY1_9GAMM</name>
<dbReference type="PRINTS" id="PR00344">
    <property type="entry name" value="BCTRLSENSOR"/>
</dbReference>
<evidence type="ECO:0000259" key="20">
    <source>
        <dbReference type="PROSITE" id="PS50109"/>
    </source>
</evidence>
<dbReference type="Pfam" id="PF02518">
    <property type="entry name" value="HATPase_c"/>
    <property type="match status" value="1"/>
</dbReference>
<comment type="subcellular location">
    <subcellularLocation>
        <location evidence="2">Cell inner membrane</location>
        <topology evidence="2">Multi-pass membrane protein</topology>
    </subcellularLocation>
</comment>
<evidence type="ECO:0000256" key="12">
    <source>
        <dbReference type="ARBA" id="ARBA00023012"/>
    </source>
</evidence>
<dbReference type="FunFam" id="3.30.565.10:FF:000010">
    <property type="entry name" value="Sensor histidine kinase RcsC"/>
    <property type="match status" value="1"/>
</dbReference>
<feature type="compositionally biased region" description="Low complexity" evidence="18">
    <location>
        <begin position="1"/>
        <end position="15"/>
    </location>
</feature>
<dbReference type="SUPFAM" id="SSF55874">
    <property type="entry name" value="ATPase domain of HSP90 chaperone/DNA topoisomerase II/histidine kinase"/>
    <property type="match status" value="1"/>
</dbReference>
<dbReference type="GO" id="GO:0005524">
    <property type="term" value="F:ATP binding"/>
    <property type="evidence" value="ECO:0007669"/>
    <property type="project" value="UniProtKB-KW"/>
</dbReference>
<dbReference type="STRING" id="405444.ABB26_11690"/>
<dbReference type="Gene3D" id="1.10.287.130">
    <property type="match status" value="1"/>
</dbReference>
<dbReference type="InterPro" id="IPR036890">
    <property type="entry name" value="HATPase_C_sf"/>
</dbReference>
<dbReference type="SMART" id="SM00387">
    <property type="entry name" value="HATPase_c"/>
    <property type="match status" value="1"/>
</dbReference>
<keyword evidence="6" id="KW-0808">Transferase</keyword>
<evidence type="ECO:0000256" key="2">
    <source>
        <dbReference type="ARBA" id="ARBA00004429"/>
    </source>
</evidence>
<dbReference type="Pfam" id="PF00512">
    <property type="entry name" value="HisKA"/>
    <property type="match status" value="1"/>
</dbReference>
<feature type="domain" description="Histidine kinase" evidence="20">
    <location>
        <begin position="527"/>
        <end position="748"/>
    </location>
</feature>
<evidence type="ECO:0000256" key="17">
    <source>
        <dbReference type="PROSITE-ProRule" id="PRU00169"/>
    </source>
</evidence>
<organism evidence="22 23">
    <name type="scientific">Stenotrophomonas humi</name>
    <dbReference type="NCBI Taxonomy" id="405444"/>
    <lineage>
        <taxon>Bacteria</taxon>
        <taxon>Pseudomonadati</taxon>
        <taxon>Pseudomonadota</taxon>
        <taxon>Gammaproteobacteria</taxon>
        <taxon>Lysobacterales</taxon>
        <taxon>Lysobacteraceae</taxon>
        <taxon>Stenotrophomonas</taxon>
    </lineage>
</organism>
<evidence type="ECO:0000256" key="4">
    <source>
        <dbReference type="ARBA" id="ARBA00022475"/>
    </source>
</evidence>
<dbReference type="AlphaFoldDB" id="A0A0R0CDY1"/>
<dbReference type="PATRIC" id="fig|405444.3.peg.1428"/>
<dbReference type="PROSITE" id="PS50109">
    <property type="entry name" value="HIS_KIN"/>
    <property type="match status" value="1"/>
</dbReference>
<keyword evidence="9" id="KW-0418">Kinase</keyword>